<evidence type="ECO:0000313" key="1">
    <source>
        <dbReference type="EMBL" id="KIL63704.1"/>
    </source>
</evidence>
<dbReference type="Proteomes" id="UP000054549">
    <property type="component" value="Unassembled WGS sequence"/>
</dbReference>
<dbReference type="HOGENOM" id="CLU_186276_0_0_1"/>
<accession>A0A0C2TAH0</accession>
<protein>
    <submittedName>
        <fullName evidence="1">Uncharacterized protein</fullName>
    </submittedName>
</protein>
<gene>
    <name evidence="1" type="ORF">M378DRAFT_164128</name>
</gene>
<organism evidence="1 2">
    <name type="scientific">Amanita muscaria (strain Koide BX008)</name>
    <dbReference type="NCBI Taxonomy" id="946122"/>
    <lineage>
        <taxon>Eukaryota</taxon>
        <taxon>Fungi</taxon>
        <taxon>Dikarya</taxon>
        <taxon>Basidiomycota</taxon>
        <taxon>Agaricomycotina</taxon>
        <taxon>Agaricomycetes</taxon>
        <taxon>Agaricomycetidae</taxon>
        <taxon>Agaricales</taxon>
        <taxon>Pluteineae</taxon>
        <taxon>Amanitaceae</taxon>
        <taxon>Amanita</taxon>
    </lineage>
</organism>
<dbReference type="InParanoid" id="A0A0C2TAH0"/>
<keyword evidence="2" id="KW-1185">Reference proteome</keyword>
<dbReference type="AlphaFoldDB" id="A0A0C2TAH0"/>
<evidence type="ECO:0000313" key="2">
    <source>
        <dbReference type="Proteomes" id="UP000054549"/>
    </source>
</evidence>
<dbReference type="STRING" id="946122.A0A0C2TAH0"/>
<reference evidence="1 2" key="1">
    <citation type="submission" date="2014-04" db="EMBL/GenBank/DDBJ databases">
        <title>Evolutionary Origins and Diversification of the Mycorrhizal Mutualists.</title>
        <authorList>
            <consortium name="DOE Joint Genome Institute"/>
            <consortium name="Mycorrhizal Genomics Consortium"/>
            <person name="Kohler A."/>
            <person name="Kuo A."/>
            <person name="Nagy L.G."/>
            <person name="Floudas D."/>
            <person name="Copeland A."/>
            <person name="Barry K.W."/>
            <person name="Cichocki N."/>
            <person name="Veneault-Fourrey C."/>
            <person name="LaButti K."/>
            <person name="Lindquist E.A."/>
            <person name="Lipzen A."/>
            <person name="Lundell T."/>
            <person name="Morin E."/>
            <person name="Murat C."/>
            <person name="Riley R."/>
            <person name="Ohm R."/>
            <person name="Sun H."/>
            <person name="Tunlid A."/>
            <person name="Henrissat B."/>
            <person name="Grigoriev I.V."/>
            <person name="Hibbett D.S."/>
            <person name="Martin F."/>
        </authorList>
    </citation>
    <scope>NUCLEOTIDE SEQUENCE [LARGE SCALE GENOMIC DNA]</scope>
    <source>
        <strain evidence="1 2">Koide BX008</strain>
    </source>
</reference>
<dbReference type="OrthoDB" id="27601at2759"/>
<dbReference type="EMBL" id="KN818256">
    <property type="protein sequence ID" value="KIL63704.1"/>
    <property type="molecule type" value="Genomic_DNA"/>
</dbReference>
<proteinExistence type="predicted"/>
<sequence length="70" mass="7913">MQFTLQSTSSAKFAPRIGKVLLQRLSPSDLIPTPNLLTSTSRGVIPHLSRDHHNKTDAVRWVNIPFESFR</sequence>
<name>A0A0C2TAH0_AMAMK</name>